<dbReference type="Gene3D" id="3.40.50.1820">
    <property type="entry name" value="alpha/beta hydrolase"/>
    <property type="match status" value="1"/>
</dbReference>
<dbReference type="Gene3D" id="2.140.10.30">
    <property type="entry name" value="Dipeptidylpeptidase IV, N-terminal domain"/>
    <property type="match status" value="1"/>
</dbReference>
<dbReference type="InterPro" id="IPR050278">
    <property type="entry name" value="Serine_Prot_S9B/DPPIV"/>
</dbReference>
<accession>A0A6M2BP76</accession>
<gene>
    <name evidence="3" type="ORF">G7Y85_05030</name>
</gene>
<sequence>MRMQERYAGAEKLLAPVAAGKLKNTAPVARWIDNTDACWYRRHQADGHEWVIVDAVSGARRAAFDHRRLAASLTALGHPSDAGRLGIEVTSVTLDRVEFTFEHRRYRWSDGSGEPSLLGEVEAAHGPSRSPDGKWLLGQRDGNLWLAQAGGAPQQITHDGTPDDGYAIYHGNYRAGYITRSRVDARDQAAGIVWAPDSSKLIVWRVDQRHVEAYPMVETAPRDGSFRPKLHLPRMPLTGEATPTIRWLCLDLASRRLTPLQLPDDQLHLHQDWEAVRKWMWSPDCTHAWAVMFGADQKTASLLDIDLASGAARVVVAETDEPRVELNTTSYSPVAVDVIGDLEQVVWYSHRSGWGHLYRYDGRTGQLLNAITSGAWLVRDLIDVDRRSGRVLFTASGREGGNPYLRSLYAVNLDGSGLRRLTPAGVDADINPGLSAISKTTEFIRQLSPSGRHLLYTRSTVSQPPQTVIVRLADGHETLIEQADVSALLADGYVPPEEFVTLAADGKTEIHGLLYRPAVLPADGRAPVIVAQYASPLMAACPRTYVGAVVGPGQWISPAAFAALGCAVIALDARGTTSRNRAFATAGQGRLNLIGMDDYVAAITQLGERHRWLDTRRVGIQGGSYGGFAVIRAMLEFPEVFTVGVSGVPMCTVHGIYPDYHWTGWHGAPDYGDGRSERPGATARPQNYASLDATEQIGKLKGPLLVMAGELDENCPLPPIMQMYAAAVEADAPMDLIVMPGCSHQTVIRTRYTFRKVMDHFCRHLLGKAPPAKFRFSVLPQRPEPDDRATAW</sequence>
<feature type="domain" description="Peptidase S9 prolyl oligopeptidase catalytic" evidence="1">
    <location>
        <begin position="559"/>
        <end position="765"/>
    </location>
</feature>
<dbReference type="Proteomes" id="UP000472676">
    <property type="component" value="Unassembled WGS sequence"/>
</dbReference>
<dbReference type="Pfam" id="PF00930">
    <property type="entry name" value="DPPIV_N"/>
    <property type="match status" value="1"/>
</dbReference>
<organism evidence="3 4">
    <name type="scientific">Solimonas terrae</name>
    <dbReference type="NCBI Taxonomy" id="1396819"/>
    <lineage>
        <taxon>Bacteria</taxon>
        <taxon>Pseudomonadati</taxon>
        <taxon>Pseudomonadota</taxon>
        <taxon>Gammaproteobacteria</taxon>
        <taxon>Nevskiales</taxon>
        <taxon>Nevskiaceae</taxon>
        <taxon>Solimonas</taxon>
    </lineage>
</organism>
<dbReference type="InterPro" id="IPR002469">
    <property type="entry name" value="Peptidase_S9B_N"/>
</dbReference>
<dbReference type="GO" id="GO:0008239">
    <property type="term" value="F:dipeptidyl-peptidase activity"/>
    <property type="evidence" value="ECO:0007669"/>
    <property type="project" value="TreeGrafter"/>
</dbReference>
<name>A0A6M2BP76_9GAMM</name>
<evidence type="ECO:0000313" key="4">
    <source>
        <dbReference type="Proteomes" id="UP000472676"/>
    </source>
</evidence>
<keyword evidence="4" id="KW-1185">Reference proteome</keyword>
<dbReference type="EMBL" id="JAAMOW010000002">
    <property type="protein sequence ID" value="NGY04120.1"/>
    <property type="molecule type" value="Genomic_DNA"/>
</dbReference>
<dbReference type="AlphaFoldDB" id="A0A6M2BP76"/>
<comment type="caution">
    <text evidence="3">The sequence shown here is derived from an EMBL/GenBank/DDBJ whole genome shotgun (WGS) entry which is preliminary data.</text>
</comment>
<dbReference type="Pfam" id="PF00326">
    <property type="entry name" value="Peptidase_S9"/>
    <property type="match status" value="1"/>
</dbReference>
<dbReference type="SUPFAM" id="SSF53474">
    <property type="entry name" value="alpha/beta-Hydrolases"/>
    <property type="match status" value="1"/>
</dbReference>
<dbReference type="InterPro" id="IPR001375">
    <property type="entry name" value="Peptidase_S9_cat"/>
</dbReference>
<dbReference type="PANTHER" id="PTHR11731">
    <property type="entry name" value="PROTEASE FAMILY S9B,C DIPEPTIDYL-PEPTIDASE IV-RELATED"/>
    <property type="match status" value="1"/>
</dbReference>
<dbReference type="GO" id="GO:0008236">
    <property type="term" value="F:serine-type peptidase activity"/>
    <property type="evidence" value="ECO:0007669"/>
    <property type="project" value="InterPro"/>
</dbReference>
<proteinExistence type="predicted"/>
<protein>
    <submittedName>
        <fullName evidence="3">Prolyl oligopeptidase family serine peptidase</fullName>
    </submittedName>
</protein>
<evidence type="ECO:0000259" key="1">
    <source>
        <dbReference type="Pfam" id="PF00326"/>
    </source>
</evidence>
<dbReference type="InterPro" id="IPR029058">
    <property type="entry name" value="AB_hydrolase_fold"/>
</dbReference>
<dbReference type="GO" id="GO:0006508">
    <property type="term" value="P:proteolysis"/>
    <property type="evidence" value="ECO:0007669"/>
    <property type="project" value="InterPro"/>
</dbReference>
<evidence type="ECO:0000259" key="2">
    <source>
        <dbReference type="Pfam" id="PF00930"/>
    </source>
</evidence>
<feature type="domain" description="Dipeptidylpeptidase IV N-terminal" evidence="2">
    <location>
        <begin position="124"/>
        <end position="459"/>
    </location>
</feature>
<evidence type="ECO:0000313" key="3">
    <source>
        <dbReference type="EMBL" id="NGY04120.1"/>
    </source>
</evidence>
<reference evidence="3 4" key="1">
    <citation type="journal article" date="2014" name="Int. J. Syst. Evol. Microbiol.">
        <title>Solimonas terrae sp. nov., isolated from soil.</title>
        <authorList>
            <person name="Kim S.J."/>
            <person name="Moon J.Y."/>
            <person name="Weon H.Y."/>
            <person name="Ahn J.H."/>
            <person name="Chen W.M."/>
            <person name="Kwon S.W."/>
        </authorList>
    </citation>
    <scope>NUCLEOTIDE SEQUENCE [LARGE SCALE GENOMIC DNA]</scope>
    <source>
        <strain evidence="3 4">KIS83-12</strain>
    </source>
</reference>
<dbReference type="PANTHER" id="PTHR11731:SF193">
    <property type="entry name" value="DIPEPTIDYL PEPTIDASE 9"/>
    <property type="match status" value="1"/>
</dbReference>
<dbReference type="SUPFAM" id="SSF82171">
    <property type="entry name" value="DPP6 N-terminal domain-like"/>
    <property type="match status" value="1"/>
</dbReference>